<reference evidence="4 5" key="1">
    <citation type="submission" date="2018-02" db="EMBL/GenBank/DDBJ databases">
        <title>Bacteriophage NCPPB3778 and a type I-E CRISPR drive the evolution of the US Biological Select Agent, Rathayibacter toxicus.</title>
        <authorList>
            <person name="Davis E.W.II."/>
            <person name="Tabima J.F."/>
            <person name="Weisberg A.J."/>
            <person name="Lopes L.D."/>
            <person name="Wiseman M.S."/>
            <person name="Wiseman M.S."/>
            <person name="Pupko T."/>
            <person name="Belcher M.S."/>
            <person name="Sechler A.J."/>
            <person name="Tancos M.A."/>
            <person name="Schroeder B.K."/>
            <person name="Murray T.D."/>
            <person name="Luster D.G."/>
            <person name="Schneider W.L."/>
            <person name="Rogers E."/>
            <person name="Andreote F.D."/>
            <person name="Grunwald N.J."/>
            <person name="Putnam M.L."/>
            <person name="Chang J.H."/>
        </authorList>
    </citation>
    <scope>NUCLEOTIDE SEQUENCE [LARGE SCALE GENOMIC DNA]</scope>
    <source>
        <strain evidence="4 5">AY1B3</strain>
    </source>
</reference>
<dbReference type="Pfam" id="PF03413">
    <property type="entry name" value="PepSY"/>
    <property type="match status" value="1"/>
</dbReference>
<feature type="chain" id="PRO_5039357071" description="PepSY domain-containing protein" evidence="2">
    <location>
        <begin position="29"/>
        <end position="213"/>
    </location>
</feature>
<name>A0A2S5VS60_9MICO</name>
<feature type="domain" description="PepSY" evidence="3">
    <location>
        <begin position="145"/>
        <end position="201"/>
    </location>
</feature>
<feature type="compositionally biased region" description="Basic and acidic residues" evidence="1">
    <location>
        <begin position="204"/>
        <end position="213"/>
    </location>
</feature>
<dbReference type="PROSITE" id="PS51318">
    <property type="entry name" value="TAT"/>
    <property type="match status" value="1"/>
</dbReference>
<feature type="region of interest" description="Disordered" evidence="1">
    <location>
        <begin position="34"/>
        <end position="60"/>
    </location>
</feature>
<feature type="region of interest" description="Disordered" evidence="1">
    <location>
        <begin position="194"/>
        <end position="213"/>
    </location>
</feature>
<evidence type="ECO:0000259" key="3">
    <source>
        <dbReference type="Pfam" id="PF03413"/>
    </source>
</evidence>
<evidence type="ECO:0000256" key="1">
    <source>
        <dbReference type="SAM" id="MobiDB-lite"/>
    </source>
</evidence>
<accession>A0A2S5VS60</accession>
<dbReference type="EMBL" id="PSXY01000021">
    <property type="protein sequence ID" value="PPF66310.1"/>
    <property type="molecule type" value="Genomic_DNA"/>
</dbReference>
<dbReference type="InterPro" id="IPR006311">
    <property type="entry name" value="TAT_signal"/>
</dbReference>
<dbReference type="Proteomes" id="UP000239241">
    <property type="component" value="Unassembled WGS sequence"/>
</dbReference>
<proteinExistence type="predicted"/>
<sequence>MTTHTASPTLRRAALALALPLLGGLALAGCADAGTAPASAPGAAPSSASAAPTAGSDASAPLPADGALAAAVETAIAAVPGSALLSVDQEAGGTSWEVVVAEQDGREHEVHTGADGSAVTAGPVADSDDADDLAENAALLQAARVSPSDAASAMTGAVAGTITELGLDEDRGTVVWEGDVVDAQGVTHSLRVDAGSGDVVSQSVDDRTPDTDD</sequence>
<dbReference type="InterPro" id="IPR025711">
    <property type="entry name" value="PepSY"/>
</dbReference>
<gene>
    <name evidence="4" type="ORF">C5E16_11720</name>
</gene>
<dbReference type="AlphaFoldDB" id="A0A2S5VS60"/>
<evidence type="ECO:0000313" key="5">
    <source>
        <dbReference type="Proteomes" id="UP000239241"/>
    </source>
</evidence>
<evidence type="ECO:0000313" key="4">
    <source>
        <dbReference type="EMBL" id="PPF66310.1"/>
    </source>
</evidence>
<comment type="caution">
    <text evidence="4">The sequence shown here is derived from an EMBL/GenBank/DDBJ whole genome shotgun (WGS) entry which is preliminary data.</text>
</comment>
<feature type="signal peptide" evidence="2">
    <location>
        <begin position="1"/>
        <end position="28"/>
    </location>
</feature>
<dbReference type="Gene3D" id="3.10.450.40">
    <property type="match status" value="1"/>
</dbReference>
<keyword evidence="2" id="KW-0732">Signal</keyword>
<organism evidence="4 5">
    <name type="scientific">Clavibacter michiganensis</name>
    <dbReference type="NCBI Taxonomy" id="28447"/>
    <lineage>
        <taxon>Bacteria</taxon>
        <taxon>Bacillati</taxon>
        <taxon>Actinomycetota</taxon>
        <taxon>Actinomycetes</taxon>
        <taxon>Micrococcales</taxon>
        <taxon>Microbacteriaceae</taxon>
        <taxon>Clavibacter</taxon>
    </lineage>
</organism>
<feature type="region of interest" description="Disordered" evidence="1">
    <location>
        <begin position="105"/>
        <end position="129"/>
    </location>
</feature>
<protein>
    <recommendedName>
        <fullName evidence="3">PepSY domain-containing protein</fullName>
    </recommendedName>
</protein>
<dbReference type="RefSeq" id="WP_104290804.1">
    <property type="nucleotide sequence ID" value="NZ_PSXY01000021.1"/>
</dbReference>
<evidence type="ECO:0000256" key="2">
    <source>
        <dbReference type="SAM" id="SignalP"/>
    </source>
</evidence>